<evidence type="ECO:0000256" key="3">
    <source>
        <dbReference type="ARBA" id="ARBA00022833"/>
    </source>
</evidence>
<evidence type="ECO:0000313" key="6">
    <source>
        <dbReference type="Proteomes" id="UP000504610"/>
    </source>
</evidence>
<name>A0A6J0JV45_RAPSA</name>
<keyword evidence="6" id="KW-1185">Reference proteome</keyword>
<dbReference type="GeneID" id="108811390"/>
<dbReference type="AlphaFoldDB" id="A0A6J0JV45"/>
<protein>
    <submittedName>
        <fullName evidence="7">Uncharacterized protein At4g04775-like</fullName>
    </submittedName>
</protein>
<keyword evidence="1" id="KW-0479">Metal-binding</keyword>
<dbReference type="InterPro" id="IPR010666">
    <property type="entry name" value="Znf_GRF"/>
</dbReference>
<keyword evidence="3" id="KW-0862">Zinc</keyword>
<evidence type="ECO:0000256" key="2">
    <source>
        <dbReference type="ARBA" id="ARBA00022771"/>
    </source>
</evidence>
<dbReference type="KEGG" id="rsz:108811390"/>
<evidence type="ECO:0000256" key="4">
    <source>
        <dbReference type="PROSITE-ProRule" id="PRU01343"/>
    </source>
</evidence>
<sequence>MSHESGNSSEVSSARARGRIVGVPKRCWCGELVIPLMSNSKANPYRRYFCCAFAAEKRLSNDNHSYKWVDEALLDKVESLSFRIGRLEQSMVDGRVEEERYAQEEKRKFEELGLKLETEIAARMEDVVNEAKGKVKKALVLVVLGCLAMVVLAKVV</sequence>
<dbReference type="GO" id="GO:0008270">
    <property type="term" value="F:zinc ion binding"/>
    <property type="evidence" value="ECO:0007669"/>
    <property type="project" value="UniProtKB-KW"/>
</dbReference>
<dbReference type="PROSITE" id="PS51999">
    <property type="entry name" value="ZF_GRF"/>
    <property type="match status" value="1"/>
</dbReference>
<dbReference type="Proteomes" id="UP000504610">
    <property type="component" value="Chromosome 6"/>
</dbReference>
<accession>A0A6J0JV45</accession>
<dbReference type="RefSeq" id="XP_018438946.1">
    <property type="nucleotide sequence ID" value="XM_018583444.1"/>
</dbReference>
<keyword evidence="2 4" id="KW-0863">Zinc-finger</keyword>
<feature type="domain" description="GRF-type" evidence="5">
    <location>
        <begin position="27"/>
        <end position="72"/>
    </location>
</feature>
<reference evidence="7" key="2">
    <citation type="submission" date="2025-08" db="UniProtKB">
        <authorList>
            <consortium name="RefSeq"/>
        </authorList>
    </citation>
    <scope>IDENTIFICATION</scope>
    <source>
        <tissue evidence="7">Leaf</tissue>
    </source>
</reference>
<dbReference type="PANTHER" id="PTHR33248">
    <property type="entry name" value="ZINC ION-BINDING PROTEIN"/>
    <property type="match status" value="1"/>
</dbReference>
<gene>
    <name evidence="7" type="primary">LOC108811390</name>
</gene>
<proteinExistence type="predicted"/>
<evidence type="ECO:0000259" key="5">
    <source>
        <dbReference type="PROSITE" id="PS51999"/>
    </source>
</evidence>
<reference evidence="6" key="1">
    <citation type="journal article" date="2019" name="Database">
        <title>The radish genome database (RadishGD): an integrated information resource for radish genomics.</title>
        <authorList>
            <person name="Yu H.J."/>
            <person name="Baek S."/>
            <person name="Lee Y.J."/>
            <person name="Cho A."/>
            <person name="Mun J.H."/>
        </authorList>
    </citation>
    <scope>NUCLEOTIDE SEQUENCE [LARGE SCALE GENOMIC DNA]</scope>
    <source>
        <strain evidence="6">cv. WK10039</strain>
    </source>
</reference>
<evidence type="ECO:0000313" key="7">
    <source>
        <dbReference type="RefSeq" id="XP_018438946.1"/>
    </source>
</evidence>
<organism evidence="6 7">
    <name type="scientific">Raphanus sativus</name>
    <name type="common">Radish</name>
    <name type="synonym">Raphanus raphanistrum var. sativus</name>
    <dbReference type="NCBI Taxonomy" id="3726"/>
    <lineage>
        <taxon>Eukaryota</taxon>
        <taxon>Viridiplantae</taxon>
        <taxon>Streptophyta</taxon>
        <taxon>Embryophyta</taxon>
        <taxon>Tracheophyta</taxon>
        <taxon>Spermatophyta</taxon>
        <taxon>Magnoliopsida</taxon>
        <taxon>eudicotyledons</taxon>
        <taxon>Gunneridae</taxon>
        <taxon>Pentapetalae</taxon>
        <taxon>rosids</taxon>
        <taxon>malvids</taxon>
        <taxon>Brassicales</taxon>
        <taxon>Brassicaceae</taxon>
        <taxon>Brassiceae</taxon>
        <taxon>Raphanus</taxon>
    </lineage>
</organism>
<dbReference type="OrthoDB" id="1103200at2759"/>
<evidence type="ECO:0000256" key="1">
    <source>
        <dbReference type="ARBA" id="ARBA00022723"/>
    </source>
</evidence>